<sequence>MQNRWIPLEGAVNVRDLGGLPTGDGGVTRFGRVLRSDNLQDLTEADVTLLAGTIGIGHVLDLRTEAEVQKEGPGPLKRAGVVHHHLSLFSVEDDPEEVDVDAVLPWQKRDAQEVKGDRSVAAYQGYLRDRADSVIAALRVMAHAEGGSIVHCAAGKDRTGVIAALALSAVGVTRDAVIADYALTSERLDAILRRLLASDTYRQSLSGRPKETHEPRVDVMARFLADLDAAHGGPLPWLTAHGWTPADTKALNSQLVS</sequence>
<proteinExistence type="predicted"/>
<dbReference type="SUPFAM" id="SSF52799">
    <property type="entry name" value="(Phosphotyrosine protein) phosphatases II"/>
    <property type="match status" value="1"/>
</dbReference>
<dbReference type="PROSITE" id="PS50056">
    <property type="entry name" value="TYR_PHOSPHATASE_2"/>
    <property type="match status" value="1"/>
</dbReference>
<protein>
    <submittedName>
        <fullName evidence="2">Protein tyrosine/serine phosphatase</fullName>
    </submittedName>
</protein>
<dbReference type="PROSITE" id="PS00383">
    <property type="entry name" value="TYR_PHOSPHATASE_1"/>
    <property type="match status" value="1"/>
</dbReference>
<dbReference type="InterPro" id="IPR026893">
    <property type="entry name" value="Tyr/Ser_Pase_IphP-type"/>
</dbReference>
<organism evidence="2 3">
    <name type="scientific">Actinocorallia herbida</name>
    <dbReference type="NCBI Taxonomy" id="58109"/>
    <lineage>
        <taxon>Bacteria</taxon>
        <taxon>Bacillati</taxon>
        <taxon>Actinomycetota</taxon>
        <taxon>Actinomycetes</taxon>
        <taxon>Streptosporangiales</taxon>
        <taxon>Thermomonosporaceae</taxon>
        <taxon>Actinocorallia</taxon>
    </lineage>
</organism>
<dbReference type="InterPro" id="IPR016130">
    <property type="entry name" value="Tyr_Pase_AS"/>
</dbReference>
<dbReference type="EMBL" id="RJKE01000001">
    <property type="protein sequence ID" value="ROO88369.1"/>
    <property type="molecule type" value="Genomic_DNA"/>
</dbReference>
<reference evidence="2 3" key="1">
    <citation type="submission" date="2018-11" db="EMBL/GenBank/DDBJ databases">
        <title>Sequencing the genomes of 1000 actinobacteria strains.</title>
        <authorList>
            <person name="Klenk H.-P."/>
        </authorList>
    </citation>
    <scope>NUCLEOTIDE SEQUENCE [LARGE SCALE GENOMIC DNA]</scope>
    <source>
        <strain evidence="2 3">DSM 44254</strain>
    </source>
</reference>
<evidence type="ECO:0000313" key="2">
    <source>
        <dbReference type="EMBL" id="ROO88369.1"/>
    </source>
</evidence>
<gene>
    <name evidence="2" type="ORF">EDD29_6038</name>
</gene>
<dbReference type="GO" id="GO:0004721">
    <property type="term" value="F:phosphoprotein phosphatase activity"/>
    <property type="evidence" value="ECO:0007669"/>
    <property type="project" value="InterPro"/>
</dbReference>
<feature type="domain" description="Tyrosine specific protein phosphatases" evidence="1">
    <location>
        <begin position="132"/>
        <end position="167"/>
    </location>
</feature>
<dbReference type="InterPro" id="IPR000387">
    <property type="entry name" value="Tyr_Pase_dom"/>
</dbReference>
<dbReference type="InterPro" id="IPR029021">
    <property type="entry name" value="Prot-tyrosine_phosphatase-like"/>
</dbReference>
<evidence type="ECO:0000259" key="1">
    <source>
        <dbReference type="PROSITE" id="PS50056"/>
    </source>
</evidence>
<accession>A0A3N1D4E7</accession>
<dbReference type="OrthoDB" id="1188001at2"/>
<dbReference type="AlphaFoldDB" id="A0A3N1D4E7"/>
<keyword evidence="3" id="KW-1185">Reference proteome</keyword>
<dbReference type="Proteomes" id="UP000272400">
    <property type="component" value="Unassembled WGS sequence"/>
</dbReference>
<evidence type="ECO:0000313" key="3">
    <source>
        <dbReference type="Proteomes" id="UP000272400"/>
    </source>
</evidence>
<comment type="caution">
    <text evidence="2">The sequence shown here is derived from an EMBL/GenBank/DDBJ whole genome shotgun (WGS) entry which is preliminary data.</text>
</comment>
<dbReference type="RefSeq" id="WP_123667620.1">
    <property type="nucleotide sequence ID" value="NZ_RJKE01000001.1"/>
</dbReference>
<dbReference type="Pfam" id="PF13350">
    <property type="entry name" value="Y_phosphatase3"/>
    <property type="match status" value="1"/>
</dbReference>
<dbReference type="Gene3D" id="3.90.190.10">
    <property type="entry name" value="Protein tyrosine phosphatase superfamily"/>
    <property type="match status" value="1"/>
</dbReference>
<name>A0A3N1D4E7_9ACTN</name>